<evidence type="ECO:0000256" key="1">
    <source>
        <dbReference type="SAM" id="MobiDB-lite"/>
    </source>
</evidence>
<sequence>MAHYGAQAASIDITIDLIRAAAHVVPHLPASTTALLQQCMDVFQPSEHSYVPVLDTTKALHTTEDCYATRTLLTSIFGTSSNESTNAATTDPPSLRSRTLSWSSVDHNFLKARPQHDRVATLIQAAILSRIREELLRISQDLQTRAFPRALITRTSIRAERELSATNHLISQIERHVAMLSAPFHRRASDTSISLKLRTPVPGTYVGGLDVISEHARTVTAGTCSFPPSGDTTVPQPGQPSDISGDDVSVAASTTSRLRDGYSLERFVQITLGIGGAFPTNGGVAP</sequence>
<evidence type="ECO:0000313" key="2">
    <source>
        <dbReference type="EMBL" id="PNS17628.1"/>
    </source>
</evidence>
<dbReference type="InParanoid" id="A0A2K1QRB2"/>
<organism evidence="2 3">
    <name type="scientific">Sphaceloma murrayae</name>
    <dbReference type="NCBI Taxonomy" id="2082308"/>
    <lineage>
        <taxon>Eukaryota</taxon>
        <taxon>Fungi</taxon>
        <taxon>Dikarya</taxon>
        <taxon>Ascomycota</taxon>
        <taxon>Pezizomycotina</taxon>
        <taxon>Dothideomycetes</taxon>
        <taxon>Dothideomycetidae</taxon>
        <taxon>Myriangiales</taxon>
        <taxon>Elsinoaceae</taxon>
        <taxon>Sphaceloma</taxon>
    </lineage>
</organism>
<reference evidence="2 3" key="1">
    <citation type="submission" date="2017-06" db="EMBL/GenBank/DDBJ databases">
        <title>Draft genome sequence of a variant of Elsinoe murrayae.</title>
        <authorList>
            <person name="Cheng Q."/>
        </authorList>
    </citation>
    <scope>NUCLEOTIDE SEQUENCE [LARGE SCALE GENOMIC DNA]</scope>
    <source>
        <strain evidence="2 3">CQ-2017a</strain>
    </source>
</reference>
<name>A0A2K1QRB2_9PEZI</name>
<evidence type="ECO:0000313" key="3">
    <source>
        <dbReference type="Proteomes" id="UP000243797"/>
    </source>
</evidence>
<proteinExistence type="predicted"/>
<feature type="region of interest" description="Disordered" evidence="1">
    <location>
        <begin position="224"/>
        <end position="246"/>
    </location>
</feature>
<protein>
    <submittedName>
        <fullName evidence="2">Monopolin complex subunit pcs1</fullName>
    </submittedName>
</protein>
<accession>A0A2K1QRB2</accession>
<dbReference type="EMBL" id="NKHZ01000049">
    <property type="protein sequence ID" value="PNS17628.1"/>
    <property type="molecule type" value="Genomic_DNA"/>
</dbReference>
<comment type="caution">
    <text evidence="2">The sequence shown here is derived from an EMBL/GenBank/DDBJ whole genome shotgun (WGS) entry which is preliminary data.</text>
</comment>
<dbReference type="AlphaFoldDB" id="A0A2K1QRB2"/>
<dbReference type="Proteomes" id="UP000243797">
    <property type="component" value="Unassembled WGS sequence"/>
</dbReference>
<keyword evidence="3" id="KW-1185">Reference proteome</keyword>
<gene>
    <name evidence="2" type="ORF">CAC42_3023</name>
</gene>
<feature type="compositionally biased region" description="Polar residues" evidence="1">
    <location>
        <begin position="230"/>
        <end position="242"/>
    </location>
</feature>